<dbReference type="KEGG" id="nsa:Nitsa_1697"/>
<reference evidence="2" key="2">
    <citation type="submission" date="2011-01" db="EMBL/GenBank/DDBJ databases">
        <title>The complete genome of Nitratifractor salsuginis DSM 16511.</title>
        <authorList>
            <consortium name="US DOE Joint Genome Institute (JGI-PGF)"/>
            <person name="Lucas S."/>
            <person name="Copeland A."/>
            <person name="Lapidus A."/>
            <person name="Bruce D."/>
            <person name="Goodwin L."/>
            <person name="Pitluck S."/>
            <person name="Kyrpides N."/>
            <person name="Mavromatis K."/>
            <person name="Ivanova N."/>
            <person name="Mikhailova N."/>
            <person name="Zeytun A."/>
            <person name="Detter J.C."/>
            <person name="Tapia R."/>
            <person name="Han C."/>
            <person name="Land M."/>
            <person name="Hauser L."/>
            <person name="Markowitz V."/>
            <person name="Cheng J.-F."/>
            <person name="Hugenholtz P."/>
            <person name="Woyke T."/>
            <person name="Wu D."/>
            <person name="Tindall B."/>
            <person name="Schuetze A."/>
            <person name="Brambilla E."/>
            <person name="Klenk H.-P."/>
            <person name="Eisen J.A."/>
        </authorList>
    </citation>
    <scope>NUCLEOTIDE SEQUENCE [LARGE SCALE GENOMIC DNA]</scope>
    <source>
        <strain evidence="2">DSM 16511 / JCM 12458 / E9I37-1</strain>
    </source>
</reference>
<dbReference type="SUPFAM" id="SSF49777">
    <property type="entry name" value="PEBP-like"/>
    <property type="match status" value="1"/>
</dbReference>
<dbReference type="InterPro" id="IPR036610">
    <property type="entry name" value="PEBP-like_sf"/>
</dbReference>
<name>E6X181_NITSE</name>
<keyword evidence="2" id="KW-1185">Reference proteome</keyword>
<evidence type="ECO:0000313" key="1">
    <source>
        <dbReference type="EMBL" id="ADV46943.1"/>
    </source>
</evidence>
<dbReference type="STRING" id="749222.Nitsa_1697"/>
<sequence>MRFLVMIIAWVMSMTLLTGGEKMFVKSPAFENGGEIPAKYGCHGEDVSIPLEFGNIPDGTKSLALIMEDPDAPMGLFVHWVIYNMPATVRGLPEGVPPAPELEYGIRQGINDFGKIGYGGPCPPDRPHRYFIRLFALDVPLPLEPGIDRNTLLAAMKDHLLAEAELMGIYPR</sequence>
<dbReference type="PANTHER" id="PTHR30289">
    <property type="entry name" value="UNCHARACTERIZED PROTEIN YBCL-RELATED"/>
    <property type="match status" value="1"/>
</dbReference>
<dbReference type="CDD" id="cd00865">
    <property type="entry name" value="PEBP_bact_arch"/>
    <property type="match status" value="1"/>
</dbReference>
<evidence type="ECO:0000313" key="2">
    <source>
        <dbReference type="Proteomes" id="UP000008633"/>
    </source>
</evidence>
<dbReference type="Proteomes" id="UP000008633">
    <property type="component" value="Chromosome"/>
</dbReference>
<dbReference type="EMBL" id="CP002452">
    <property type="protein sequence ID" value="ADV46943.1"/>
    <property type="molecule type" value="Genomic_DNA"/>
</dbReference>
<dbReference type="InterPro" id="IPR005247">
    <property type="entry name" value="YbhB_YbcL/LppC-like"/>
</dbReference>
<dbReference type="PANTHER" id="PTHR30289:SF1">
    <property type="entry name" value="PEBP (PHOSPHATIDYLETHANOLAMINE-BINDING PROTEIN) FAMILY PROTEIN"/>
    <property type="match status" value="1"/>
</dbReference>
<dbReference type="HOGENOM" id="CLU_083918_3_2_7"/>
<dbReference type="Gene3D" id="3.90.280.10">
    <property type="entry name" value="PEBP-like"/>
    <property type="match status" value="1"/>
</dbReference>
<dbReference type="Pfam" id="PF01161">
    <property type="entry name" value="PBP"/>
    <property type="match status" value="1"/>
</dbReference>
<dbReference type="NCBIfam" id="TIGR00481">
    <property type="entry name" value="YbhB/YbcL family Raf kinase inhibitor-like protein"/>
    <property type="match status" value="1"/>
</dbReference>
<dbReference type="RefSeq" id="WP_013554629.1">
    <property type="nucleotide sequence ID" value="NC_014935.1"/>
</dbReference>
<proteinExistence type="predicted"/>
<reference evidence="1 2" key="1">
    <citation type="journal article" date="2011" name="Stand. Genomic Sci.">
        <title>Complete genome sequence of Nitratifractor salsuginis type strain (E9I37-1).</title>
        <authorList>
            <person name="Anderson I."/>
            <person name="Sikorski J."/>
            <person name="Zeytun A."/>
            <person name="Nolan M."/>
            <person name="Lapidus A."/>
            <person name="Lucas S."/>
            <person name="Hammon N."/>
            <person name="Deshpande S."/>
            <person name="Cheng J.F."/>
            <person name="Tapia R."/>
            <person name="Han C."/>
            <person name="Goodwin L."/>
            <person name="Pitluck S."/>
            <person name="Liolios K."/>
            <person name="Pagani I."/>
            <person name="Ivanova N."/>
            <person name="Huntemann M."/>
            <person name="Mavromatis K."/>
            <person name="Ovchinikova G."/>
            <person name="Pati A."/>
            <person name="Chen A."/>
            <person name="Palaniappan K."/>
            <person name="Land M."/>
            <person name="Hauser L."/>
            <person name="Brambilla E.M."/>
            <person name="Ngatchou-Djao O.D."/>
            <person name="Rohde M."/>
            <person name="Tindall B.J."/>
            <person name="Goker M."/>
            <person name="Detter J.C."/>
            <person name="Woyke T."/>
            <person name="Bristow J."/>
            <person name="Eisen J.A."/>
            <person name="Markowitz V."/>
            <person name="Hugenholtz P."/>
            <person name="Klenk H.P."/>
            <person name="Kyrpides N.C."/>
        </authorList>
    </citation>
    <scope>NUCLEOTIDE SEQUENCE [LARGE SCALE GENOMIC DNA]</scope>
    <source>
        <strain evidence="2">DSM 16511 / JCM 12458 / E9I37-1</strain>
    </source>
</reference>
<organism evidence="1 2">
    <name type="scientific">Nitratifractor salsuginis (strain DSM 16511 / JCM 12458 / E9I37-1)</name>
    <dbReference type="NCBI Taxonomy" id="749222"/>
    <lineage>
        <taxon>Bacteria</taxon>
        <taxon>Pseudomonadati</taxon>
        <taxon>Campylobacterota</taxon>
        <taxon>Epsilonproteobacteria</taxon>
        <taxon>Campylobacterales</taxon>
        <taxon>Sulfurovaceae</taxon>
        <taxon>Nitratifractor</taxon>
    </lineage>
</organism>
<dbReference type="eggNOG" id="COG1881">
    <property type="taxonomic scope" value="Bacteria"/>
</dbReference>
<accession>E6X181</accession>
<protein>
    <submittedName>
        <fullName evidence="1">Phospholipid-binding protein, PBP family</fullName>
    </submittedName>
</protein>
<gene>
    <name evidence="1" type="ordered locus">Nitsa_1697</name>
</gene>
<dbReference type="AlphaFoldDB" id="E6X181"/>
<dbReference type="InterPro" id="IPR008914">
    <property type="entry name" value="PEBP"/>
</dbReference>